<proteinExistence type="predicted"/>
<sequence length="96" mass="11393">MGDSQQFEIWKKDIMPVLTSKVEEFHMLGYDRATQEDVWECVLAKLKKEKEYVRIHHLVRIILTLKITDYMTFLTIGAYKGPNWFDGETEFTFGDK</sequence>
<dbReference type="Proteomes" id="UP000180057">
    <property type="component" value="Unassembled WGS sequence"/>
</dbReference>
<gene>
    <name evidence="1" type="ORF">BKP45_04605</name>
</gene>
<evidence type="ECO:0000313" key="1">
    <source>
        <dbReference type="EMBL" id="OIJ21963.1"/>
    </source>
</evidence>
<reference evidence="1 2" key="1">
    <citation type="submission" date="2016-10" db="EMBL/GenBank/DDBJ databases">
        <title>Draft genome sequences of four alkaliphilic bacteria belonging to the Anaerobacillus genus.</title>
        <authorList>
            <person name="Bassil N.M."/>
            <person name="Lloyd J.R."/>
        </authorList>
    </citation>
    <scope>NUCLEOTIDE SEQUENCE [LARGE SCALE GENOMIC DNA]</scope>
    <source>
        <strain evidence="1 2">DSM 22531</strain>
    </source>
</reference>
<dbReference type="STRING" id="472963.BKP45_04605"/>
<dbReference type="RefSeq" id="WP_071388538.1">
    <property type="nucleotide sequence ID" value="NZ_MLQS01000001.1"/>
</dbReference>
<comment type="caution">
    <text evidence="1">The sequence shown here is derived from an EMBL/GenBank/DDBJ whole genome shotgun (WGS) entry which is preliminary data.</text>
</comment>
<accession>A0A1S2MBZ4</accession>
<evidence type="ECO:0000313" key="2">
    <source>
        <dbReference type="Proteomes" id="UP000180057"/>
    </source>
</evidence>
<keyword evidence="2" id="KW-1185">Reference proteome</keyword>
<name>A0A1S2MBZ4_9BACI</name>
<dbReference type="AlphaFoldDB" id="A0A1S2MBZ4"/>
<organism evidence="1 2">
    <name type="scientific">Anaerobacillus alkalidiazotrophicus</name>
    <dbReference type="NCBI Taxonomy" id="472963"/>
    <lineage>
        <taxon>Bacteria</taxon>
        <taxon>Bacillati</taxon>
        <taxon>Bacillota</taxon>
        <taxon>Bacilli</taxon>
        <taxon>Bacillales</taxon>
        <taxon>Bacillaceae</taxon>
        <taxon>Anaerobacillus</taxon>
    </lineage>
</organism>
<dbReference type="Pfam" id="PF13797">
    <property type="entry name" value="Post_transc_reg"/>
    <property type="match status" value="1"/>
</dbReference>
<dbReference type="EMBL" id="MLQS01000001">
    <property type="protein sequence ID" value="OIJ21963.1"/>
    <property type="molecule type" value="Genomic_DNA"/>
</dbReference>
<dbReference type="InterPro" id="IPR025716">
    <property type="entry name" value="Post-transcriptional_regulator"/>
</dbReference>
<dbReference type="OrthoDB" id="2990595at2"/>
<protein>
    <submittedName>
        <fullName evidence="1">Uncharacterized protein</fullName>
    </submittedName>
</protein>